<name>A0ABQ9HEI2_9NEOP</name>
<proteinExistence type="predicted"/>
<comment type="subcellular location">
    <subcellularLocation>
        <location evidence="1">Nucleus</location>
    </subcellularLocation>
</comment>
<keyword evidence="4" id="KW-0862">Zinc</keyword>
<organism evidence="6 7">
    <name type="scientific">Dryococelus australis</name>
    <dbReference type="NCBI Taxonomy" id="614101"/>
    <lineage>
        <taxon>Eukaryota</taxon>
        <taxon>Metazoa</taxon>
        <taxon>Ecdysozoa</taxon>
        <taxon>Arthropoda</taxon>
        <taxon>Hexapoda</taxon>
        <taxon>Insecta</taxon>
        <taxon>Pterygota</taxon>
        <taxon>Neoptera</taxon>
        <taxon>Polyneoptera</taxon>
        <taxon>Phasmatodea</taxon>
        <taxon>Verophasmatodea</taxon>
        <taxon>Anareolatae</taxon>
        <taxon>Phasmatidae</taxon>
        <taxon>Eurycanthinae</taxon>
        <taxon>Dryococelus</taxon>
    </lineage>
</organism>
<dbReference type="PANTHER" id="PTHR46481">
    <property type="entry name" value="ZINC FINGER BED DOMAIN-CONTAINING PROTEIN 4"/>
    <property type="match status" value="1"/>
</dbReference>
<dbReference type="InterPro" id="IPR052035">
    <property type="entry name" value="ZnF_BED_domain_contain"/>
</dbReference>
<protein>
    <submittedName>
        <fullName evidence="6">Uncharacterized protein</fullName>
    </submittedName>
</protein>
<dbReference type="PANTHER" id="PTHR46481:SF10">
    <property type="entry name" value="ZINC FINGER BED DOMAIN-CONTAINING PROTEIN 39"/>
    <property type="match status" value="1"/>
</dbReference>
<keyword evidence="3" id="KW-0863">Zinc-finger</keyword>
<accession>A0ABQ9HEI2</accession>
<dbReference type="EMBL" id="JARBHB010000005">
    <property type="protein sequence ID" value="KAJ8882718.1"/>
    <property type="molecule type" value="Genomic_DNA"/>
</dbReference>
<evidence type="ECO:0000313" key="7">
    <source>
        <dbReference type="Proteomes" id="UP001159363"/>
    </source>
</evidence>
<dbReference type="Proteomes" id="UP001159363">
    <property type="component" value="Chromosome 4"/>
</dbReference>
<evidence type="ECO:0000256" key="1">
    <source>
        <dbReference type="ARBA" id="ARBA00004123"/>
    </source>
</evidence>
<keyword evidence="5" id="KW-0539">Nucleus</keyword>
<evidence type="ECO:0000256" key="3">
    <source>
        <dbReference type="ARBA" id="ARBA00022771"/>
    </source>
</evidence>
<evidence type="ECO:0000256" key="2">
    <source>
        <dbReference type="ARBA" id="ARBA00022723"/>
    </source>
</evidence>
<evidence type="ECO:0000256" key="5">
    <source>
        <dbReference type="ARBA" id="ARBA00023242"/>
    </source>
</evidence>
<sequence>MLQVKKKNDLVLNMVIKELQSFSIVEDMGFKDLLEYLEPNYKIPSRFLLSYNMLDAKFLLAKEKFKEELKSASHISLLTNGWISRATTSYLAVPSHYILGETWALYSALLGCFVCVTDNAANMKAAVRLTGREYLPCITHVLNLISYEHKKNAIQCRIRYGQQPLKLKVDVVTHWNSTLDMLERIASLQELLKATLGLLHNPVENLSED</sequence>
<keyword evidence="2" id="KW-0479">Metal-binding</keyword>
<dbReference type="InterPro" id="IPR012337">
    <property type="entry name" value="RNaseH-like_sf"/>
</dbReference>
<evidence type="ECO:0000313" key="6">
    <source>
        <dbReference type="EMBL" id="KAJ8882718.1"/>
    </source>
</evidence>
<keyword evidence="7" id="KW-1185">Reference proteome</keyword>
<dbReference type="SUPFAM" id="SSF53098">
    <property type="entry name" value="Ribonuclease H-like"/>
    <property type="match status" value="1"/>
</dbReference>
<comment type="caution">
    <text evidence="6">The sequence shown here is derived from an EMBL/GenBank/DDBJ whole genome shotgun (WGS) entry which is preliminary data.</text>
</comment>
<dbReference type="SUPFAM" id="SSF140996">
    <property type="entry name" value="Hermes dimerisation domain"/>
    <property type="match status" value="1"/>
</dbReference>
<evidence type="ECO:0000256" key="4">
    <source>
        <dbReference type="ARBA" id="ARBA00022833"/>
    </source>
</evidence>
<reference evidence="6 7" key="1">
    <citation type="submission" date="2023-02" db="EMBL/GenBank/DDBJ databases">
        <title>LHISI_Scaffold_Assembly.</title>
        <authorList>
            <person name="Stuart O.P."/>
            <person name="Cleave R."/>
            <person name="Magrath M.J.L."/>
            <person name="Mikheyev A.S."/>
        </authorList>
    </citation>
    <scope>NUCLEOTIDE SEQUENCE [LARGE SCALE GENOMIC DNA]</scope>
    <source>
        <strain evidence="6">Daus_M_001</strain>
        <tissue evidence="6">Leg muscle</tissue>
    </source>
</reference>
<gene>
    <name evidence="6" type="ORF">PR048_014531</name>
</gene>